<comment type="caution">
    <text evidence="2">The sequence shown here is derived from an EMBL/GenBank/DDBJ whole genome shotgun (WGS) entry which is preliminary data.</text>
</comment>
<feature type="transmembrane region" description="Helical" evidence="1">
    <location>
        <begin position="20"/>
        <end position="42"/>
    </location>
</feature>
<name>A0A6G1WUY4_9HYPH</name>
<reference evidence="2" key="1">
    <citation type="journal article" date="2013" name="Genome Biol.">
        <title>Comparative genomics of the core and accessory genomes of 48 Sinorhizobium strains comprising five genospecies.</title>
        <authorList>
            <person name="Sugawara M."/>
            <person name="Epstein B."/>
            <person name="Badgley B.D."/>
            <person name="Unno T."/>
            <person name="Xu L."/>
            <person name="Reese J."/>
            <person name="Gyaneshwar P."/>
            <person name="Denny R."/>
            <person name="Mudge J."/>
            <person name="Bharti A.K."/>
            <person name="Farmer A.D."/>
            <person name="May G.D."/>
            <person name="Woodward J.E."/>
            <person name="Medigue C."/>
            <person name="Vallenet D."/>
            <person name="Lajus A."/>
            <person name="Rouy Z."/>
            <person name="Martinez-Vaz B."/>
            <person name="Tiffin P."/>
            <person name="Young N.D."/>
            <person name="Sadowsky M.J."/>
        </authorList>
    </citation>
    <scope>NUCLEOTIDE SEQUENCE</scope>
    <source>
        <strain evidence="2">M1</strain>
    </source>
</reference>
<keyword evidence="1" id="KW-0812">Transmembrane</keyword>
<dbReference type="EMBL" id="WISB01000205">
    <property type="protein sequence ID" value="MQW73457.1"/>
    <property type="molecule type" value="Genomic_DNA"/>
</dbReference>
<accession>A0A6G1WUY4</accession>
<feature type="transmembrane region" description="Helical" evidence="1">
    <location>
        <begin position="54"/>
        <end position="75"/>
    </location>
</feature>
<feature type="transmembrane region" description="Helical" evidence="1">
    <location>
        <begin position="149"/>
        <end position="167"/>
    </location>
</feature>
<feature type="transmembrane region" description="Helical" evidence="1">
    <location>
        <begin position="124"/>
        <end position="143"/>
    </location>
</feature>
<organism evidence="2">
    <name type="scientific">Sinorhizobium medicae</name>
    <dbReference type="NCBI Taxonomy" id="110321"/>
    <lineage>
        <taxon>Bacteria</taxon>
        <taxon>Pseudomonadati</taxon>
        <taxon>Pseudomonadota</taxon>
        <taxon>Alphaproteobacteria</taxon>
        <taxon>Hyphomicrobiales</taxon>
        <taxon>Rhizobiaceae</taxon>
        <taxon>Sinorhizobium/Ensifer group</taxon>
        <taxon>Sinorhizobium</taxon>
    </lineage>
</organism>
<evidence type="ECO:0000313" key="2">
    <source>
        <dbReference type="EMBL" id="MQW73457.1"/>
    </source>
</evidence>
<sequence length="192" mass="21147">MESVNAFREYFNNLPPNIMFFFAFILFFVQIVAVAVVYSAQAKKNAPVEKKDHFEFTSIVVISTVNATVGSYSILSEPTRTVWSSVASIGYAILMWSVAFHILAFAFGPALSSRFKHWVKCIDYLYLLGSTFGILRIVTAGVALSDNEATVNVGGALFLGVALALRLTKTSIEIFGWDKTERRTQAAGLPLT</sequence>
<gene>
    <name evidence="2" type="ORF">GHJ91_31500</name>
</gene>
<dbReference type="AlphaFoldDB" id="A0A6G1WUY4"/>
<proteinExistence type="predicted"/>
<evidence type="ECO:0008006" key="3">
    <source>
        <dbReference type="Google" id="ProtNLM"/>
    </source>
</evidence>
<keyword evidence="1" id="KW-0472">Membrane</keyword>
<dbReference type="RefSeq" id="WP_153414244.1">
    <property type="nucleotide sequence ID" value="NZ_WISB01000205.1"/>
</dbReference>
<evidence type="ECO:0000256" key="1">
    <source>
        <dbReference type="SAM" id="Phobius"/>
    </source>
</evidence>
<keyword evidence="1" id="KW-1133">Transmembrane helix</keyword>
<protein>
    <recommendedName>
        <fullName evidence="3">Transmembrane protein</fullName>
    </recommendedName>
</protein>
<feature type="transmembrane region" description="Helical" evidence="1">
    <location>
        <begin position="87"/>
        <end position="112"/>
    </location>
</feature>